<dbReference type="PANTHER" id="PTHR43053:SF3">
    <property type="entry name" value="ALPHA-GALACTOSIDASE C-RELATED"/>
    <property type="match status" value="1"/>
</dbReference>
<dbReference type="EMBL" id="CP108169">
    <property type="protein sequence ID" value="WTQ77063.1"/>
    <property type="molecule type" value="Genomic_DNA"/>
</dbReference>
<feature type="domain" description="Glycosyl hydrolase family 36 N-terminal" evidence="9">
    <location>
        <begin position="54"/>
        <end position="256"/>
    </location>
</feature>
<name>A0AAU1M0E8_9ACTN</name>
<feature type="binding site" evidence="7">
    <location>
        <position position="169"/>
    </location>
    <ligand>
        <name>substrate</name>
    </ligand>
</feature>
<comment type="catalytic activity">
    <reaction evidence="1 5">
        <text>Hydrolysis of terminal, non-reducing alpha-D-galactose residues in alpha-D-galactosides, including galactose oligosaccharides, galactomannans and galactolipids.</text>
        <dbReference type="EC" id="3.2.1.22"/>
    </reaction>
</comment>
<dbReference type="InterPro" id="IPR013785">
    <property type="entry name" value="Aldolase_TIM"/>
</dbReference>
<feature type="binding site" evidence="7">
    <location>
        <position position="495"/>
    </location>
    <ligand>
        <name>substrate</name>
    </ligand>
</feature>
<evidence type="ECO:0000256" key="6">
    <source>
        <dbReference type="PIRSR" id="PIRSR005536-1"/>
    </source>
</evidence>
<evidence type="ECO:0000259" key="9">
    <source>
        <dbReference type="Pfam" id="PF16875"/>
    </source>
</evidence>
<evidence type="ECO:0000259" key="8">
    <source>
        <dbReference type="Pfam" id="PF16874"/>
    </source>
</evidence>
<dbReference type="InterPro" id="IPR031705">
    <property type="entry name" value="Glyco_hydro_36_C"/>
</dbReference>
<dbReference type="InterPro" id="IPR002252">
    <property type="entry name" value="Glyco_hydro_36"/>
</dbReference>
<dbReference type="Gene3D" id="2.60.40.1180">
    <property type="entry name" value="Golgi alpha-mannosidase II"/>
    <property type="match status" value="1"/>
</dbReference>
<sequence>MSPHDRWLLRTDKTTYVVRIAGDGRWAELVSWGPHGIETGPSPFATPHRTHFVTPADAAPAEYLPHGLRPFSGADLVVQRPGRERGTWWTFESATQDGDRALRLTFTDEEQGLRAALCYETVPGTDVILRWTELSCTGEDELRLERLDSAAVSIPVTDGARLTYLTGQWSQEFRRTQLELTRGRFEMASTQGVPGHAYAPWLAVQDAAEPAEGATPTYGVALEWSGNWHMAADAEPGGAVRIRAGRVPHEGAVRLAPGATLTTPRLACAFSPDGLDGLARVWHRYERRLSGERLDRTRKVLYNSWEATGFDVDAAAQLELARIAADMGAELFVVDDGWFTGRHDETGGLGDWFPDPANFPDGFDHFIDEVRATGMDFGLWVEPEAVSPASRLYAEHPEWVYRIDGRPATLVREQLLLDLGRRDVQDFVVDTLDRLLGDHAISYLKWDMNRPPTERGRPGGGPVEEQDLDAAHVAGYLRVLDHLRARHPHVTVEGCAGGGGRIEHATLARTDVVWPSDNTAPLDRLAIQYGYLHAHAPHTMSSWVTDSPGVFDPRPRSLAFRFVTAMAGVLGIGADIRHWSAGQRAEAARWVSRYKEVRDVVHRGEVRLLGSPADATCGVQYDEQDGARTVVTAWNTGRLDGAPLVPGRAARLRLRGLDPAARYADERTGTVHGGAHLLHYGLPFAWTAQYDAELVVLVRQ</sequence>
<dbReference type="InterPro" id="IPR050985">
    <property type="entry name" value="Alpha-glycosidase_related"/>
</dbReference>
<feature type="binding site" evidence="7">
    <location>
        <begin position="335"/>
        <end position="336"/>
    </location>
    <ligand>
        <name>substrate</name>
    </ligand>
</feature>
<feature type="active site" description="Proton donor" evidence="6">
    <location>
        <position position="517"/>
    </location>
</feature>
<proteinExistence type="inferred from homology"/>
<dbReference type="Pfam" id="PF16874">
    <property type="entry name" value="Glyco_hydro_36C"/>
    <property type="match status" value="1"/>
</dbReference>
<evidence type="ECO:0000256" key="3">
    <source>
        <dbReference type="ARBA" id="ARBA00022801"/>
    </source>
</evidence>
<feature type="binding site" evidence="7">
    <location>
        <position position="412"/>
    </location>
    <ligand>
        <name>substrate</name>
    </ligand>
</feature>
<dbReference type="InterPro" id="IPR013780">
    <property type="entry name" value="Glyco_hydro_b"/>
</dbReference>
<evidence type="ECO:0000256" key="5">
    <source>
        <dbReference type="PIRNR" id="PIRNR005536"/>
    </source>
</evidence>
<keyword evidence="3 5" id="KW-0378">Hydrolase</keyword>
<dbReference type="FunFam" id="3.20.20.70:FF:000118">
    <property type="entry name" value="Alpha-galactosidase"/>
    <property type="match status" value="1"/>
</dbReference>
<dbReference type="PRINTS" id="PR00743">
    <property type="entry name" value="GLHYDRLASE36"/>
</dbReference>
<keyword evidence="4 5" id="KW-0326">Glycosidase</keyword>
<evidence type="ECO:0000256" key="7">
    <source>
        <dbReference type="PIRSR" id="PIRSR005536-2"/>
    </source>
</evidence>
<dbReference type="CDD" id="cd14791">
    <property type="entry name" value="GH36"/>
    <property type="match status" value="1"/>
</dbReference>
<dbReference type="Gene3D" id="2.70.98.60">
    <property type="entry name" value="alpha-galactosidase from lactobacil brevis"/>
    <property type="match status" value="1"/>
</dbReference>
<dbReference type="InterPro" id="IPR038417">
    <property type="entry name" value="Alpga-gal_N_sf"/>
</dbReference>
<dbReference type="Pfam" id="PF16875">
    <property type="entry name" value="Glyco_hydro_36N"/>
    <property type="match status" value="1"/>
</dbReference>
<dbReference type="PANTHER" id="PTHR43053">
    <property type="entry name" value="GLYCOSIDASE FAMILY 31"/>
    <property type="match status" value="1"/>
</dbReference>
<feature type="domain" description="Glycosyl hydrolase family 36 C-terminal" evidence="8">
    <location>
        <begin position="618"/>
        <end position="697"/>
    </location>
</feature>
<dbReference type="InterPro" id="IPR031704">
    <property type="entry name" value="Glyco_hydro_36_N"/>
</dbReference>
<evidence type="ECO:0000256" key="1">
    <source>
        <dbReference type="ARBA" id="ARBA00001255"/>
    </source>
</evidence>
<dbReference type="EC" id="3.2.1.22" evidence="2 5"/>
<comment type="similarity">
    <text evidence="5">Belongs to the glycosyl hydrolase.</text>
</comment>
<dbReference type="AlphaFoldDB" id="A0AAU1M0E8"/>
<dbReference type="Gene3D" id="3.20.20.70">
    <property type="entry name" value="Aldolase class I"/>
    <property type="match status" value="1"/>
</dbReference>
<gene>
    <name evidence="10" type="ORF">OG222_29815</name>
</gene>
<feature type="binding site" evidence="7">
    <location>
        <begin position="445"/>
        <end position="449"/>
    </location>
    <ligand>
        <name>substrate</name>
    </ligand>
</feature>
<dbReference type="PIRSF" id="PIRSF005536">
    <property type="entry name" value="Agal"/>
    <property type="match status" value="1"/>
</dbReference>
<dbReference type="GO" id="GO:0016052">
    <property type="term" value="P:carbohydrate catabolic process"/>
    <property type="evidence" value="ECO:0007669"/>
    <property type="project" value="InterPro"/>
</dbReference>
<protein>
    <recommendedName>
        <fullName evidence="2 5">Alpha-galactosidase</fullName>
        <ecNumber evidence="2 5">3.2.1.22</ecNumber>
    </recommendedName>
</protein>
<evidence type="ECO:0000256" key="2">
    <source>
        <dbReference type="ARBA" id="ARBA00012755"/>
    </source>
</evidence>
<feature type="active site" description="Nucleophile" evidence="6">
    <location>
        <position position="447"/>
    </location>
</feature>
<evidence type="ECO:0000256" key="4">
    <source>
        <dbReference type="ARBA" id="ARBA00023295"/>
    </source>
</evidence>
<dbReference type="SUPFAM" id="SSF51445">
    <property type="entry name" value="(Trans)glycosidases"/>
    <property type="match status" value="1"/>
</dbReference>
<organism evidence="10">
    <name type="scientific">Streptomyces sp. NBC_00148</name>
    <dbReference type="NCBI Taxonomy" id="2903626"/>
    <lineage>
        <taxon>Bacteria</taxon>
        <taxon>Bacillati</taxon>
        <taxon>Actinomycetota</taxon>
        <taxon>Actinomycetes</taxon>
        <taxon>Kitasatosporales</taxon>
        <taxon>Streptomycetaceae</taxon>
        <taxon>Streptomyces</taxon>
    </lineage>
</organism>
<dbReference type="Pfam" id="PF02065">
    <property type="entry name" value="Melibiase"/>
    <property type="match status" value="1"/>
</dbReference>
<accession>A0AAU1M0E8</accession>
<dbReference type="InterPro" id="IPR017853">
    <property type="entry name" value="GH"/>
</dbReference>
<evidence type="ECO:0000313" key="10">
    <source>
        <dbReference type="EMBL" id="WTQ77063.1"/>
    </source>
</evidence>
<feature type="binding site" evidence="7">
    <location>
        <position position="517"/>
    </location>
    <ligand>
        <name>substrate</name>
    </ligand>
</feature>
<dbReference type="GO" id="GO:0004557">
    <property type="term" value="F:alpha-galactosidase activity"/>
    <property type="evidence" value="ECO:0007669"/>
    <property type="project" value="UniProtKB-UniRule"/>
</dbReference>
<reference evidence="10" key="1">
    <citation type="submission" date="2022-10" db="EMBL/GenBank/DDBJ databases">
        <title>The complete genomes of actinobacterial strains from the NBC collection.</title>
        <authorList>
            <person name="Joergensen T.S."/>
            <person name="Alvarez Arevalo M."/>
            <person name="Sterndorff E.B."/>
            <person name="Faurdal D."/>
            <person name="Vuksanovic O."/>
            <person name="Mourched A.-S."/>
            <person name="Charusanti P."/>
            <person name="Shaw S."/>
            <person name="Blin K."/>
            <person name="Weber T."/>
        </authorList>
    </citation>
    <scope>NUCLEOTIDE SEQUENCE</scope>
    <source>
        <strain evidence="10">NBC_00148</strain>
    </source>
</reference>